<dbReference type="PANTHER" id="PTHR30026">
    <property type="entry name" value="OUTER MEMBRANE PROTEIN TOLC"/>
    <property type="match status" value="1"/>
</dbReference>
<evidence type="ECO:0000256" key="6">
    <source>
        <dbReference type="ARBA" id="ARBA00023136"/>
    </source>
</evidence>
<reference evidence="9" key="1">
    <citation type="submission" date="2020-06" db="EMBL/GenBank/DDBJ databases">
        <title>Legume-microbial interactions unlock mineral nutrients during tropical forest succession.</title>
        <authorList>
            <person name="Epihov D.Z."/>
        </authorList>
    </citation>
    <scope>NUCLEOTIDE SEQUENCE [LARGE SCALE GENOMIC DNA]</scope>
    <source>
        <strain evidence="9">Pan2503</strain>
    </source>
</reference>
<keyword evidence="8" id="KW-0175">Coiled coil</keyword>
<dbReference type="GO" id="GO:0015288">
    <property type="term" value="F:porin activity"/>
    <property type="evidence" value="ECO:0007669"/>
    <property type="project" value="TreeGrafter"/>
</dbReference>
<organism evidence="9 10">
    <name type="scientific">Candidatus Acidiferrum panamense</name>
    <dbReference type="NCBI Taxonomy" id="2741543"/>
    <lineage>
        <taxon>Bacteria</taxon>
        <taxon>Pseudomonadati</taxon>
        <taxon>Acidobacteriota</taxon>
        <taxon>Terriglobia</taxon>
        <taxon>Candidatus Acidiferrales</taxon>
        <taxon>Candidatus Acidiferrum</taxon>
    </lineage>
</organism>
<feature type="coiled-coil region" evidence="8">
    <location>
        <begin position="359"/>
        <end position="393"/>
    </location>
</feature>
<evidence type="ECO:0000256" key="3">
    <source>
        <dbReference type="ARBA" id="ARBA00022448"/>
    </source>
</evidence>
<dbReference type="InterPro" id="IPR051906">
    <property type="entry name" value="TolC-like"/>
</dbReference>
<evidence type="ECO:0000256" key="4">
    <source>
        <dbReference type="ARBA" id="ARBA00022452"/>
    </source>
</evidence>
<keyword evidence="7" id="KW-0998">Cell outer membrane</keyword>
<evidence type="ECO:0000256" key="5">
    <source>
        <dbReference type="ARBA" id="ARBA00022692"/>
    </source>
</evidence>
<evidence type="ECO:0000313" key="10">
    <source>
        <dbReference type="Proteomes" id="UP000567293"/>
    </source>
</evidence>
<evidence type="ECO:0000313" key="9">
    <source>
        <dbReference type="EMBL" id="MBA0084730.1"/>
    </source>
</evidence>
<name>A0A7V8NPC7_9BACT</name>
<keyword evidence="5" id="KW-0812">Transmembrane</keyword>
<dbReference type="GO" id="GO:1990281">
    <property type="term" value="C:efflux pump complex"/>
    <property type="evidence" value="ECO:0007669"/>
    <property type="project" value="TreeGrafter"/>
</dbReference>
<proteinExistence type="inferred from homology"/>
<dbReference type="SUPFAM" id="SSF56954">
    <property type="entry name" value="Outer membrane efflux proteins (OEP)"/>
    <property type="match status" value="1"/>
</dbReference>
<dbReference type="InterPro" id="IPR003423">
    <property type="entry name" value="OMP_efflux"/>
</dbReference>
<dbReference type="GO" id="GO:0015562">
    <property type="term" value="F:efflux transmembrane transporter activity"/>
    <property type="evidence" value="ECO:0007669"/>
    <property type="project" value="InterPro"/>
</dbReference>
<sequence>MLVLGMAATLAAEERGPLSLSLKRAVEIATSQEGSTPIQLSAESLKQAELRSKEARAALLPDVEGAFSYENRTANLAAMGISLTRLPFPGFEFPTFVGPFLTMDARASVTQSVFDVSSIRKFQASKVGVSAARSDSESAGEQVAAVVARAYLGAVRADTDVETAQANVMLSQAVLRQAENQKNAGTGTGIEITRARVQLANDQQRLLVTENARRAAHLQLLRAMGVRLDTEVQLTDGLQYVPVDALTLENARTQALRDRPDYKAQQEREANARLMASATVMERLPSLAAFGDYGSSGSAFSNSLPTRTYGISLKVPLWDGARRDARRAESASQHRAEAIRTNDVREQIELDVRLALDALSSAQDEVKVAKDGLDLAESELEQARRRYQAGISDSLEVTDAQTRLERARDNQTAALYNYNVARIDLAQAMGVVRRTIQ</sequence>
<evidence type="ECO:0000256" key="1">
    <source>
        <dbReference type="ARBA" id="ARBA00004442"/>
    </source>
</evidence>
<keyword evidence="10" id="KW-1185">Reference proteome</keyword>
<accession>A0A7V8NPC7</accession>
<dbReference type="PANTHER" id="PTHR30026:SF20">
    <property type="entry name" value="OUTER MEMBRANE PROTEIN TOLC"/>
    <property type="match status" value="1"/>
</dbReference>
<keyword evidence="4" id="KW-1134">Transmembrane beta strand</keyword>
<keyword evidence="3" id="KW-0813">Transport</keyword>
<dbReference type="Pfam" id="PF02321">
    <property type="entry name" value="OEP"/>
    <property type="match status" value="2"/>
</dbReference>
<protein>
    <submittedName>
        <fullName evidence="9">TolC family protein</fullName>
    </submittedName>
</protein>
<evidence type="ECO:0000256" key="8">
    <source>
        <dbReference type="SAM" id="Coils"/>
    </source>
</evidence>
<dbReference type="GO" id="GO:0009279">
    <property type="term" value="C:cell outer membrane"/>
    <property type="evidence" value="ECO:0007669"/>
    <property type="project" value="UniProtKB-SubCell"/>
</dbReference>
<gene>
    <name evidence="9" type="ORF">HRJ53_07030</name>
</gene>
<dbReference type="AlphaFoldDB" id="A0A7V8NPC7"/>
<keyword evidence="6" id="KW-0472">Membrane</keyword>
<dbReference type="Gene3D" id="1.20.1600.10">
    <property type="entry name" value="Outer membrane efflux proteins (OEP)"/>
    <property type="match status" value="1"/>
</dbReference>
<comment type="similarity">
    <text evidence="2">Belongs to the outer membrane factor (OMF) (TC 1.B.17) family.</text>
</comment>
<evidence type="ECO:0000256" key="2">
    <source>
        <dbReference type="ARBA" id="ARBA00007613"/>
    </source>
</evidence>
<comment type="subcellular location">
    <subcellularLocation>
        <location evidence="1">Cell outer membrane</location>
    </subcellularLocation>
</comment>
<dbReference type="EMBL" id="JACDQQ010000685">
    <property type="protein sequence ID" value="MBA0084730.1"/>
    <property type="molecule type" value="Genomic_DNA"/>
</dbReference>
<evidence type="ECO:0000256" key="7">
    <source>
        <dbReference type="ARBA" id="ARBA00023237"/>
    </source>
</evidence>
<dbReference type="Proteomes" id="UP000567293">
    <property type="component" value="Unassembled WGS sequence"/>
</dbReference>
<comment type="caution">
    <text evidence="9">The sequence shown here is derived from an EMBL/GenBank/DDBJ whole genome shotgun (WGS) entry which is preliminary data.</text>
</comment>